<dbReference type="SUPFAM" id="SSF47986">
    <property type="entry name" value="DEATH domain"/>
    <property type="match status" value="1"/>
</dbReference>
<dbReference type="Proteomes" id="UP000507470">
    <property type="component" value="Unassembled WGS sequence"/>
</dbReference>
<dbReference type="PROSITE" id="PS50209">
    <property type="entry name" value="CARD"/>
    <property type="match status" value="1"/>
</dbReference>
<sequence length="475" mass="55522">MVSSLSRPKPVTILTIIEVFPNPDIETMKKINHRPKEQEILTKHWGLVKQSVVLNHIVDPLIENHVISVDQWMDLKNRRMTEPERMEELLYIILKSKQDSVFIFLKALRKRGYKHVADELEGKISVQAPSTTYVGIADKRGTITRFKQVPVVKDDIVDSYNNPSLSSSASSDARNDDSVKQTDLEKMKDEIKGELRQLRANLETERKEDREEMKDLKRQHTDLRTNFEKVQAERTELKRKINELSNNVEQLKTNLASKEKEYADIKRKNNFLLEELSKKSDAISKAVQEKEKEKSDIEKKLETKNIEYKELQGILNTLKEDHEERLARLKSINKEKIRLEQNMKTSEKQKRDLEMQIKALEDQIARSKIDHDKEIGILQQDLDNQTDLISSLEKDKAKLESKLIEIEENNEELRDQNVALQEKLQSSEEENAIMRARLQAFDMKKYAVPPYNAVVRGKNYRSTTQRSSWSLFEKK</sequence>
<name>A0A6J8CTX2_MYTCO</name>
<feature type="domain" description="CARD" evidence="2">
    <location>
        <begin position="33"/>
        <end position="123"/>
    </location>
</feature>
<gene>
    <name evidence="3" type="ORF">MCOR_33204</name>
</gene>
<dbReference type="InterPro" id="IPR001315">
    <property type="entry name" value="CARD"/>
</dbReference>
<dbReference type="GO" id="GO:0042981">
    <property type="term" value="P:regulation of apoptotic process"/>
    <property type="evidence" value="ECO:0007669"/>
    <property type="project" value="InterPro"/>
</dbReference>
<evidence type="ECO:0000256" key="1">
    <source>
        <dbReference type="SAM" id="MobiDB-lite"/>
    </source>
</evidence>
<feature type="compositionally biased region" description="Low complexity" evidence="1">
    <location>
        <begin position="160"/>
        <end position="172"/>
    </location>
</feature>
<evidence type="ECO:0000259" key="2">
    <source>
        <dbReference type="PROSITE" id="PS50209"/>
    </source>
</evidence>
<dbReference type="EMBL" id="CACVKT020005969">
    <property type="protein sequence ID" value="CAC5398879.1"/>
    <property type="molecule type" value="Genomic_DNA"/>
</dbReference>
<proteinExistence type="predicted"/>
<dbReference type="Gene3D" id="1.10.533.10">
    <property type="entry name" value="Death Domain, Fas"/>
    <property type="match status" value="1"/>
</dbReference>
<organism evidence="3 4">
    <name type="scientific">Mytilus coruscus</name>
    <name type="common">Sea mussel</name>
    <dbReference type="NCBI Taxonomy" id="42192"/>
    <lineage>
        <taxon>Eukaryota</taxon>
        <taxon>Metazoa</taxon>
        <taxon>Spiralia</taxon>
        <taxon>Lophotrochozoa</taxon>
        <taxon>Mollusca</taxon>
        <taxon>Bivalvia</taxon>
        <taxon>Autobranchia</taxon>
        <taxon>Pteriomorphia</taxon>
        <taxon>Mytilida</taxon>
        <taxon>Mytiloidea</taxon>
        <taxon>Mytilidae</taxon>
        <taxon>Mytilinae</taxon>
        <taxon>Mytilus</taxon>
    </lineage>
</organism>
<keyword evidence="4" id="KW-1185">Reference proteome</keyword>
<accession>A0A6J8CTX2</accession>
<reference evidence="3 4" key="1">
    <citation type="submission" date="2020-06" db="EMBL/GenBank/DDBJ databases">
        <authorList>
            <person name="Li R."/>
            <person name="Bekaert M."/>
        </authorList>
    </citation>
    <scope>NUCLEOTIDE SEQUENCE [LARGE SCALE GENOMIC DNA]</scope>
    <source>
        <strain evidence="4">wild</strain>
    </source>
</reference>
<feature type="region of interest" description="Disordered" evidence="1">
    <location>
        <begin position="160"/>
        <end position="186"/>
    </location>
</feature>
<evidence type="ECO:0000313" key="4">
    <source>
        <dbReference type="Proteomes" id="UP000507470"/>
    </source>
</evidence>
<dbReference type="CDD" id="cd01671">
    <property type="entry name" value="CARD"/>
    <property type="match status" value="1"/>
</dbReference>
<protein>
    <recommendedName>
        <fullName evidence="2">CARD domain-containing protein</fullName>
    </recommendedName>
</protein>
<evidence type="ECO:0000313" key="3">
    <source>
        <dbReference type="EMBL" id="CAC5398879.1"/>
    </source>
</evidence>
<dbReference type="SUPFAM" id="SSF90257">
    <property type="entry name" value="Myosin rod fragments"/>
    <property type="match status" value="1"/>
</dbReference>
<dbReference type="PANTHER" id="PTHR45615:SF80">
    <property type="entry name" value="GRIP DOMAIN-CONTAINING PROTEIN"/>
    <property type="match status" value="1"/>
</dbReference>
<dbReference type="InterPro" id="IPR011029">
    <property type="entry name" value="DEATH-like_dom_sf"/>
</dbReference>
<dbReference type="OrthoDB" id="6106865at2759"/>
<dbReference type="PANTHER" id="PTHR45615">
    <property type="entry name" value="MYOSIN HEAVY CHAIN, NON-MUSCLE"/>
    <property type="match status" value="1"/>
</dbReference>
<dbReference type="AlphaFoldDB" id="A0A6J8CTX2"/>
<feature type="compositionally biased region" description="Basic and acidic residues" evidence="1">
    <location>
        <begin position="173"/>
        <end position="186"/>
    </location>
</feature>